<accession>A0A378KB11</accession>
<dbReference type="Proteomes" id="UP000254794">
    <property type="component" value="Unassembled WGS sequence"/>
</dbReference>
<protein>
    <submittedName>
        <fullName evidence="2">Outer membrane protein</fullName>
    </submittedName>
</protein>
<feature type="signal peptide" evidence="1">
    <location>
        <begin position="1"/>
        <end position="24"/>
    </location>
</feature>
<name>A0A378KB11_9GAMM</name>
<evidence type="ECO:0000313" key="2">
    <source>
        <dbReference type="EMBL" id="STX81510.1"/>
    </source>
</evidence>
<proteinExistence type="predicted"/>
<evidence type="ECO:0000256" key="1">
    <source>
        <dbReference type="SAM" id="SignalP"/>
    </source>
</evidence>
<keyword evidence="1" id="KW-0732">Signal</keyword>
<dbReference type="EMBL" id="UGOD01000005">
    <property type="protein sequence ID" value="STX81510.1"/>
    <property type="molecule type" value="Genomic_DNA"/>
</dbReference>
<sequence>MNLNCFCRSLLALIMTTTMSFASALDTVQVDVAPYLWATSMQGTVQVGPKRVSISQSFFDLMKHFEGGGMLFVNVHQNRWGLFGNALYSVLEDSHDFHKDNHDFHKIRVRARNNFGIVSGGLSYTFFLKPVFDTPSPDLTLELLAGARATFNDTNVTLGHFAFKDNKLWTDPIVGARVTVPLKPRIHFIAEADAGKVHSHHSYDAQAYLGYQPVNPLLFNNVTLYVGYRYLHQYFSTGHKLNYYLWDMAIKGPVLGFKAMF</sequence>
<feature type="chain" id="PRO_5017029296" evidence="1">
    <location>
        <begin position="25"/>
        <end position="261"/>
    </location>
</feature>
<dbReference type="AlphaFoldDB" id="A0A378KB11"/>
<reference evidence="2 3" key="1">
    <citation type="submission" date="2018-06" db="EMBL/GenBank/DDBJ databases">
        <authorList>
            <consortium name="Pathogen Informatics"/>
            <person name="Doyle S."/>
        </authorList>
    </citation>
    <scope>NUCLEOTIDE SEQUENCE [LARGE SCALE GENOMIC DNA]</scope>
    <source>
        <strain evidence="2 3">NCTC13316</strain>
    </source>
</reference>
<evidence type="ECO:0000313" key="3">
    <source>
        <dbReference type="Proteomes" id="UP000254794"/>
    </source>
</evidence>
<organism evidence="2 3">
    <name type="scientific">Legionella busanensis</name>
    <dbReference type="NCBI Taxonomy" id="190655"/>
    <lineage>
        <taxon>Bacteria</taxon>
        <taxon>Pseudomonadati</taxon>
        <taxon>Pseudomonadota</taxon>
        <taxon>Gammaproteobacteria</taxon>
        <taxon>Legionellales</taxon>
        <taxon>Legionellaceae</taxon>
        <taxon>Legionella</taxon>
    </lineage>
</organism>
<gene>
    <name evidence="2" type="ORF">NCTC13316_03383</name>
</gene>
<keyword evidence="3" id="KW-1185">Reference proteome</keyword>